<dbReference type="InterPro" id="IPR011701">
    <property type="entry name" value="MFS"/>
</dbReference>
<dbReference type="InterPro" id="IPR036259">
    <property type="entry name" value="MFS_trans_sf"/>
</dbReference>
<evidence type="ECO:0000256" key="4">
    <source>
        <dbReference type="SAM" id="Phobius"/>
    </source>
</evidence>
<feature type="transmembrane region" description="Helical" evidence="4">
    <location>
        <begin position="206"/>
        <end position="228"/>
    </location>
</feature>
<evidence type="ECO:0000256" key="3">
    <source>
        <dbReference type="ARBA" id="ARBA00023136"/>
    </source>
</evidence>
<keyword evidence="7" id="KW-1185">Reference proteome</keyword>
<feature type="transmembrane region" description="Helical" evidence="4">
    <location>
        <begin position="270"/>
        <end position="290"/>
    </location>
</feature>
<feature type="transmembrane region" description="Helical" evidence="4">
    <location>
        <begin position="296"/>
        <end position="318"/>
    </location>
</feature>
<dbReference type="InterPro" id="IPR020846">
    <property type="entry name" value="MFS_dom"/>
</dbReference>
<organism evidence="6 7">
    <name type="scientific">Aquibium pacificus</name>
    <dbReference type="NCBI Taxonomy" id="3153579"/>
    <lineage>
        <taxon>Bacteria</taxon>
        <taxon>Pseudomonadati</taxon>
        <taxon>Pseudomonadota</taxon>
        <taxon>Alphaproteobacteria</taxon>
        <taxon>Hyphomicrobiales</taxon>
        <taxon>Phyllobacteriaceae</taxon>
        <taxon>Aquibium</taxon>
    </lineage>
</organism>
<keyword evidence="1 4" id="KW-0812">Transmembrane</keyword>
<evidence type="ECO:0000313" key="7">
    <source>
        <dbReference type="Proteomes" id="UP001556692"/>
    </source>
</evidence>
<feature type="transmembrane region" description="Helical" evidence="4">
    <location>
        <begin position="135"/>
        <end position="157"/>
    </location>
</feature>
<evidence type="ECO:0000256" key="2">
    <source>
        <dbReference type="ARBA" id="ARBA00022989"/>
    </source>
</evidence>
<keyword evidence="3 4" id="KW-0472">Membrane</keyword>
<feature type="transmembrane region" description="Helical" evidence="4">
    <location>
        <begin position="108"/>
        <end position="126"/>
    </location>
</feature>
<feature type="transmembrane region" description="Helical" evidence="4">
    <location>
        <begin position="364"/>
        <end position="383"/>
    </location>
</feature>
<dbReference type="Pfam" id="PF07690">
    <property type="entry name" value="MFS_1"/>
    <property type="match status" value="1"/>
</dbReference>
<dbReference type="EMBL" id="JBDPGJ010000002">
    <property type="protein sequence ID" value="MEX0405468.1"/>
    <property type="molecule type" value="Genomic_DNA"/>
</dbReference>
<dbReference type="PROSITE" id="PS50850">
    <property type="entry name" value="MFS"/>
    <property type="match status" value="1"/>
</dbReference>
<evidence type="ECO:0000313" key="6">
    <source>
        <dbReference type="EMBL" id="MEX0405468.1"/>
    </source>
</evidence>
<feature type="transmembrane region" description="Helical" evidence="4">
    <location>
        <begin position="330"/>
        <end position="352"/>
    </location>
</feature>
<accession>A0ABV3SFD8</accession>
<dbReference type="Proteomes" id="UP001556692">
    <property type="component" value="Unassembled WGS sequence"/>
</dbReference>
<sequence length="393" mass="39383">MTGNARRLAALALLLLAGILAGAQLGKIAPLVGWYHSQAGLSLVMVGWLTSTLGVFVALAALPAAFAIDRAGMYASFVASSAALAMGGVILAMFQSPALVLAGRLVEAIGYLVIVIATPALLAALAPRRLKAPALAIWGGFVPLGYAVADFSAAAMLPGLAPQIYLLAISLAFAGFALAASLLAFGLQPIGHTADPTKQAPLSATFTTPVGAVAAAFGAYVILSLGFFSFLPTFANDGRAILLSAGAVALLVPFGNVLAGFLVEGRDPRFIAWLTAAAFAVSAAAAVPFFSSSNVAVATGAAVVFSIAGGVIASSLFASVPSVVPAGGSVAVGIGLVAQSGGIGTLIGPPIAGYVISDFGWAGFGWFLSALSVVGMVCLIPLVRRQKVPDWQT</sequence>
<comment type="caution">
    <text evidence="6">The sequence shown here is derived from an EMBL/GenBank/DDBJ whole genome shotgun (WGS) entry which is preliminary data.</text>
</comment>
<protein>
    <submittedName>
        <fullName evidence="6">MFS transporter</fullName>
    </submittedName>
</protein>
<keyword evidence="2 4" id="KW-1133">Transmembrane helix</keyword>
<feature type="domain" description="Major facilitator superfamily (MFS) profile" evidence="5">
    <location>
        <begin position="10"/>
        <end position="387"/>
    </location>
</feature>
<feature type="transmembrane region" description="Helical" evidence="4">
    <location>
        <begin position="39"/>
        <end position="62"/>
    </location>
</feature>
<gene>
    <name evidence="6" type="ORF">ABGN05_07350</name>
</gene>
<feature type="transmembrane region" description="Helical" evidence="4">
    <location>
        <begin position="240"/>
        <end position="263"/>
    </location>
</feature>
<reference evidence="6 7" key="1">
    <citation type="submission" date="2024-05" db="EMBL/GenBank/DDBJ databases">
        <authorList>
            <person name="Jiang F."/>
        </authorList>
    </citation>
    <scope>NUCLEOTIDE SEQUENCE [LARGE SCALE GENOMIC DNA]</scope>
    <source>
        <strain evidence="6 7">LZ166</strain>
    </source>
</reference>
<dbReference type="SUPFAM" id="SSF103473">
    <property type="entry name" value="MFS general substrate transporter"/>
    <property type="match status" value="1"/>
</dbReference>
<name>A0ABV3SFD8_9HYPH</name>
<dbReference type="RefSeq" id="WP_367953364.1">
    <property type="nucleotide sequence ID" value="NZ_JBDPGJ010000002.1"/>
</dbReference>
<evidence type="ECO:0000256" key="1">
    <source>
        <dbReference type="ARBA" id="ARBA00022692"/>
    </source>
</evidence>
<feature type="transmembrane region" description="Helical" evidence="4">
    <location>
        <begin position="163"/>
        <end position="185"/>
    </location>
</feature>
<dbReference type="Gene3D" id="1.20.1250.20">
    <property type="entry name" value="MFS general substrate transporter like domains"/>
    <property type="match status" value="1"/>
</dbReference>
<evidence type="ECO:0000259" key="5">
    <source>
        <dbReference type="PROSITE" id="PS50850"/>
    </source>
</evidence>
<feature type="transmembrane region" description="Helical" evidence="4">
    <location>
        <begin position="74"/>
        <end position="96"/>
    </location>
</feature>
<proteinExistence type="predicted"/>